<evidence type="ECO:0000313" key="2">
    <source>
        <dbReference type="Proteomes" id="UP000501676"/>
    </source>
</evidence>
<organism evidence="1 2">
    <name type="scientific">Lactobacillus iners</name>
    <dbReference type="NCBI Taxonomy" id="147802"/>
    <lineage>
        <taxon>Bacteria</taxon>
        <taxon>Bacillati</taxon>
        <taxon>Bacillota</taxon>
        <taxon>Bacilli</taxon>
        <taxon>Lactobacillales</taxon>
        <taxon>Lactobacillaceae</taxon>
        <taxon>Lactobacillus</taxon>
    </lineage>
</organism>
<sequence>MDYAKATKYADISVNLVDSLIAYSKDLKSDFENNYSELTVIYSFCINIDRKQEDVRLQNIKQKFESLPIYYHSNVLELFITRFQNEILLDKNKEDLTHTVLEIEDVLMDYAQYFEKSLKRIPSIFEVLFLYLQGGLKYGQHKEQLSYLLSNVRFQHRVLCEFCNKYQEIYQIKLKRTVYNNETQI</sequence>
<dbReference type="RefSeq" id="WP_006734916.1">
    <property type="nucleotide sequence ID" value="NZ_CP049227.1"/>
</dbReference>
<proteinExistence type="predicted"/>
<dbReference type="AlphaFoldDB" id="A0A6G7BEQ7"/>
<reference evidence="1 2" key="1">
    <citation type="submission" date="2020-02" db="EMBL/GenBank/DDBJ databases">
        <title>Complete genome sequences of six Lactobacillus iners strains isolated from the human vagina.</title>
        <authorList>
            <person name="France M.T."/>
            <person name="Rutt L."/>
            <person name="Narina S."/>
            <person name="Arbaugh S."/>
            <person name="Humphrys M.S."/>
            <person name="Ma B."/>
            <person name="Hayward M.R."/>
            <person name="Relman D."/>
            <person name="Kwon D.S."/>
            <person name="Ravel J."/>
        </authorList>
    </citation>
    <scope>NUCLEOTIDE SEQUENCE [LARGE SCALE GENOMIC DNA]</scope>
    <source>
        <strain evidence="1 2">C0210C1</strain>
        <plasmid evidence="2">pc0210c1</plasmid>
    </source>
</reference>
<gene>
    <name evidence="1" type="ORF">G6Z83_07110</name>
</gene>
<dbReference type="EMBL" id="CP049229">
    <property type="protein sequence ID" value="QIH24482.1"/>
    <property type="molecule type" value="Genomic_DNA"/>
</dbReference>
<geneLocation type="plasmid" evidence="2">
    <name>pc0210c1</name>
</geneLocation>
<name>A0A6G7BEQ7_9LACO</name>
<evidence type="ECO:0000313" key="1">
    <source>
        <dbReference type="EMBL" id="QIH24482.1"/>
    </source>
</evidence>
<keyword evidence="1" id="KW-0614">Plasmid</keyword>
<accession>A0A6G7BEQ7</accession>
<dbReference type="Proteomes" id="UP000501676">
    <property type="component" value="Plasmid pC0210C1"/>
</dbReference>
<protein>
    <submittedName>
        <fullName evidence="1">Uncharacterized protein</fullName>
    </submittedName>
</protein>